<keyword evidence="5" id="KW-1185">Reference proteome</keyword>
<evidence type="ECO:0000256" key="1">
    <source>
        <dbReference type="ARBA" id="ARBA00022837"/>
    </source>
</evidence>
<feature type="compositionally biased region" description="Polar residues" evidence="3">
    <location>
        <begin position="225"/>
        <end position="234"/>
    </location>
</feature>
<protein>
    <submittedName>
        <fullName evidence="4">Uncharacterized protein</fullName>
    </submittedName>
</protein>
<dbReference type="Proteomes" id="UP000664859">
    <property type="component" value="Unassembled WGS sequence"/>
</dbReference>
<reference evidence="4" key="1">
    <citation type="submission" date="2021-02" db="EMBL/GenBank/DDBJ databases">
        <title>First Annotated Genome of the Yellow-green Alga Tribonema minus.</title>
        <authorList>
            <person name="Mahan K.M."/>
        </authorList>
    </citation>
    <scope>NUCLEOTIDE SEQUENCE</scope>
    <source>
        <strain evidence="4">UTEX B ZZ1240</strain>
    </source>
</reference>
<dbReference type="InterPro" id="IPR018247">
    <property type="entry name" value="EF_Hand_1_Ca_BS"/>
</dbReference>
<keyword evidence="1" id="KW-0106">Calcium</keyword>
<gene>
    <name evidence="4" type="ORF">JKP88DRAFT_172453</name>
</gene>
<feature type="coiled-coil region" evidence="2">
    <location>
        <begin position="103"/>
        <end position="130"/>
    </location>
</feature>
<dbReference type="InterPro" id="IPR011992">
    <property type="entry name" value="EF-hand-dom_pair"/>
</dbReference>
<dbReference type="PROSITE" id="PS00018">
    <property type="entry name" value="EF_HAND_1"/>
    <property type="match status" value="1"/>
</dbReference>
<dbReference type="AlphaFoldDB" id="A0A835YQF0"/>
<organism evidence="4 5">
    <name type="scientific">Tribonema minus</name>
    <dbReference type="NCBI Taxonomy" id="303371"/>
    <lineage>
        <taxon>Eukaryota</taxon>
        <taxon>Sar</taxon>
        <taxon>Stramenopiles</taxon>
        <taxon>Ochrophyta</taxon>
        <taxon>PX clade</taxon>
        <taxon>Xanthophyceae</taxon>
        <taxon>Tribonematales</taxon>
        <taxon>Tribonemataceae</taxon>
        <taxon>Tribonema</taxon>
    </lineage>
</organism>
<accession>A0A835YQF0</accession>
<evidence type="ECO:0000313" key="4">
    <source>
        <dbReference type="EMBL" id="KAG5175294.1"/>
    </source>
</evidence>
<evidence type="ECO:0000256" key="2">
    <source>
        <dbReference type="SAM" id="Coils"/>
    </source>
</evidence>
<evidence type="ECO:0000313" key="5">
    <source>
        <dbReference type="Proteomes" id="UP000664859"/>
    </source>
</evidence>
<name>A0A835YQF0_9STRA</name>
<sequence length="234" mass="26507">MCALATCAAVQAQWDGGLNPREDEYFGARMRQGQGRNLYQEPAKGPGVLPYLGGILGGFLVDRHLTKRAAKKLAKGYDADRKALEAKLVRIRDDEITKRLKILTNLEVQVQDAELRIEELQQAAVDAGMDLGETQTEVDYAEFKQPDANNDDRITRAEFSAYIAEYLKQYPHLRREDMPRFEDFDFTGDGIVEFKEWQKYLDRQRKEDAAAAAAEAKKQAAGGSAQYNINQQRR</sequence>
<comment type="caution">
    <text evidence="4">The sequence shown here is derived from an EMBL/GenBank/DDBJ whole genome shotgun (WGS) entry which is preliminary data.</text>
</comment>
<dbReference type="SUPFAM" id="SSF47473">
    <property type="entry name" value="EF-hand"/>
    <property type="match status" value="1"/>
</dbReference>
<dbReference type="OrthoDB" id="293868at2759"/>
<feature type="region of interest" description="Disordered" evidence="3">
    <location>
        <begin position="208"/>
        <end position="234"/>
    </location>
</feature>
<proteinExistence type="predicted"/>
<keyword evidence="2" id="KW-0175">Coiled coil</keyword>
<dbReference type="EMBL" id="JAFCMP010000551">
    <property type="protein sequence ID" value="KAG5175294.1"/>
    <property type="molecule type" value="Genomic_DNA"/>
</dbReference>
<evidence type="ECO:0000256" key="3">
    <source>
        <dbReference type="SAM" id="MobiDB-lite"/>
    </source>
</evidence>
<dbReference type="Gene3D" id="1.10.238.10">
    <property type="entry name" value="EF-hand"/>
    <property type="match status" value="1"/>
</dbReference>